<comment type="subunit">
    <text evidence="4">The complex is composed of two ATP-binding proteins (PstB), two transmembrane proteins (PstC and PstA) and a solute-binding protein (PstS).</text>
</comment>
<dbReference type="SUPFAM" id="SSF53850">
    <property type="entry name" value="Periplasmic binding protein-like II"/>
    <property type="match status" value="1"/>
</dbReference>
<feature type="transmembrane region" description="Helical" evidence="9">
    <location>
        <begin position="42"/>
        <end position="62"/>
    </location>
</feature>
<evidence type="ECO:0000313" key="12">
    <source>
        <dbReference type="Proteomes" id="UP000824179"/>
    </source>
</evidence>
<gene>
    <name evidence="11" type="ORF">IAB90_03030</name>
</gene>
<dbReference type="InterPro" id="IPR050811">
    <property type="entry name" value="Phosphate_ABC_transporter"/>
</dbReference>
<keyword evidence="8" id="KW-0449">Lipoprotein</keyword>
<evidence type="ECO:0000256" key="2">
    <source>
        <dbReference type="ARBA" id="ARBA00004193"/>
    </source>
</evidence>
<dbReference type="GO" id="GO:0005886">
    <property type="term" value="C:plasma membrane"/>
    <property type="evidence" value="ECO:0007669"/>
    <property type="project" value="UniProtKB-SubCell"/>
</dbReference>
<dbReference type="PANTHER" id="PTHR30570:SF1">
    <property type="entry name" value="PHOSPHATE-BINDING PROTEIN PSTS"/>
    <property type="match status" value="1"/>
</dbReference>
<comment type="subcellular location">
    <subcellularLocation>
        <location evidence="2">Cell membrane</location>
        <topology evidence="2">Lipid-anchor</topology>
    </subcellularLocation>
</comment>
<protein>
    <submittedName>
        <fullName evidence="11">Substrate-binding domain-containing protein</fullName>
    </submittedName>
</protein>
<reference evidence="11" key="1">
    <citation type="submission" date="2020-10" db="EMBL/GenBank/DDBJ databases">
        <authorList>
            <person name="Gilroy R."/>
        </authorList>
    </citation>
    <scope>NUCLEOTIDE SEQUENCE</scope>
    <source>
        <strain evidence="11">ChiW25-3613</strain>
    </source>
</reference>
<keyword evidence="5" id="KW-0592">Phosphate transport</keyword>
<organism evidence="11 12">
    <name type="scientific">Candidatus Coproplasma stercoripullorum</name>
    <dbReference type="NCBI Taxonomy" id="2840751"/>
    <lineage>
        <taxon>Bacteria</taxon>
        <taxon>Bacillati</taxon>
        <taxon>Bacillota</taxon>
        <taxon>Clostridia</taxon>
        <taxon>Eubacteriales</taxon>
        <taxon>Candidatus Coproplasma</taxon>
    </lineage>
</organism>
<feature type="transmembrane region" description="Helical" evidence="9">
    <location>
        <begin position="69"/>
        <end position="90"/>
    </location>
</feature>
<keyword evidence="7" id="KW-0564">Palmitate</keyword>
<keyword evidence="9" id="KW-0472">Membrane</keyword>
<feature type="domain" description="PBP" evidence="10">
    <location>
        <begin position="204"/>
        <end position="367"/>
    </location>
</feature>
<proteinExistence type="inferred from homology"/>
<comment type="function">
    <text evidence="1">Part of the ABC transporter complex PstSACB involved in phosphate import.</text>
</comment>
<comment type="caution">
    <text evidence="11">The sequence shown here is derived from an EMBL/GenBank/DDBJ whole genome shotgun (WGS) entry which is preliminary data.</text>
</comment>
<name>A0A9D1AFL7_9FIRM</name>
<evidence type="ECO:0000256" key="5">
    <source>
        <dbReference type="ARBA" id="ARBA00022592"/>
    </source>
</evidence>
<dbReference type="AlphaFoldDB" id="A0A9D1AFL7"/>
<dbReference type="Proteomes" id="UP000824179">
    <property type="component" value="Unassembled WGS sequence"/>
</dbReference>
<keyword evidence="9" id="KW-1133">Transmembrane helix</keyword>
<keyword evidence="9" id="KW-0812">Transmembrane</keyword>
<evidence type="ECO:0000256" key="3">
    <source>
        <dbReference type="ARBA" id="ARBA00008725"/>
    </source>
</evidence>
<dbReference type="Pfam" id="PF12849">
    <property type="entry name" value="PBP_like_2"/>
    <property type="match status" value="1"/>
</dbReference>
<feature type="transmembrane region" description="Helical" evidence="9">
    <location>
        <begin position="17"/>
        <end position="36"/>
    </location>
</feature>
<reference evidence="11" key="2">
    <citation type="journal article" date="2021" name="PeerJ">
        <title>Extensive microbial diversity within the chicken gut microbiome revealed by metagenomics and culture.</title>
        <authorList>
            <person name="Gilroy R."/>
            <person name="Ravi A."/>
            <person name="Getino M."/>
            <person name="Pursley I."/>
            <person name="Horton D.L."/>
            <person name="Alikhan N.F."/>
            <person name="Baker D."/>
            <person name="Gharbi K."/>
            <person name="Hall N."/>
            <person name="Watson M."/>
            <person name="Adriaenssens E.M."/>
            <person name="Foster-Nyarko E."/>
            <person name="Jarju S."/>
            <person name="Secka A."/>
            <person name="Antonio M."/>
            <person name="Oren A."/>
            <person name="Chaudhuri R.R."/>
            <person name="La Ragione R."/>
            <person name="Hildebrand F."/>
            <person name="Pallen M.J."/>
        </authorList>
    </citation>
    <scope>NUCLEOTIDE SEQUENCE</scope>
    <source>
        <strain evidence="11">ChiW25-3613</strain>
    </source>
</reference>
<evidence type="ECO:0000259" key="10">
    <source>
        <dbReference type="Pfam" id="PF12849"/>
    </source>
</evidence>
<evidence type="ECO:0000256" key="7">
    <source>
        <dbReference type="ARBA" id="ARBA00023139"/>
    </source>
</evidence>
<dbReference type="Gene3D" id="3.40.190.10">
    <property type="entry name" value="Periplasmic binding protein-like II"/>
    <property type="match status" value="1"/>
</dbReference>
<keyword evidence="6" id="KW-0732">Signal</keyword>
<evidence type="ECO:0000256" key="6">
    <source>
        <dbReference type="ARBA" id="ARBA00022729"/>
    </source>
</evidence>
<keyword evidence="5" id="KW-0813">Transport</keyword>
<dbReference type="PANTHER" id="PTHR30570">
    <property type="entry name" value="PERIPLASMIC PHOSPHATE BINDING COMPONENT OF PHOSPHATE ABC TRANSPORTER"/>
    <property type="match status" value="1"/>
</dbReference>
<dbReference type="InterPro" id="IPR024370">
    <property type="entry name" value="PBP_domain"/>
</dbReference>
<evidence type="ECO:0000256" key="4">
    <source>
        <dbReference type="ARBA" id="ARBA00011529"/>
    </source>
</evidence>
<dbReference type="EMBL" id="DVHB01000056">
    <property type="protein sequence ID" value="HIR39335.1"/>
    <property type="molecule type" value="Genomic_DNA"/>
</dbReference>
<dbReference type="GO" id="GO:0006817">
    <property type="term" value="P:phosphate ion transport"/>
    <property type="evidence" value="ECO:0007669"/>
    <property type="project" value="UniProtKB-KW"/>
</dbReference>
<evidence type="ECO:0000256" key="8">
    <source>
        <dbReference type="ARBA" id="ARBA00023288"/>
    </source>
</evidence>
<evidence type="ECO:0000256" key="9">
    <source>
        <dbReference type="SAM" id="Phobius"/>
    </source>
</evidence>
<evidence type="ECO:0000256" key="1">
    <source>
        <dbReference type="ARBA" id="ARBA00002841"/>
    </source>
</evidence>
<accession>A0A9D1AFL7</accession>
<comment type="similarity">
    <text evidence="3">Belongs to the PstS family.</text>
</comment>
<evidence type="ECO:0000313" key="11">
    <source>
        <dbReference type="EMBL" id="HIR39335.1"/>
    </source>
</evidence>
<sequence length="382" mass="42401">MNVANAGKVVLKTFFKLLLALLSLLFLTFAIFIALIFDWRIALAACPLYILVTVLFVAWCLPARLRRRVLIASACIGVAALIVLLSVAGVKIYERAITVSEPEVSTMRYTSENRPSFSGVSDPLFEDDGPALLTTNAVLPLTSAVYSSVYPDEYPFSSFNDYGENGWFMVNRSPSLFLEEGRADVVIDLDHRGRRYDPEIENAVWTPFAREALVVFVNENNSVTNLTSQQLKGIFTGEITNWSDVGGEDRAIDAYTYHSVTTPADMLEYHMGAPLSGYETERRLAFPYFVFNEYEVEYRNTRGAIGFAFKSMLKYYGGVHAVSIDGVTPDEENISAGEYALTQDVCAVTYGAPDESESLLIDFLLSERGREVISSAGYSPIQ</sequence>